<evidence type="ECO:0000256" key="3">
    <source>
        <dbReference type="ARBA" id="ARBA00011952"/>
    </source>
</evidence>
<evidence type="ECO:0000259" key="7">
    <source>
        <dbReference type="Pfam" id="PF06560"/>
    </source>
</evidence>
<gene>
    <name evidence="8" type="ORF">UW53_C0002G0053</name>
</gene>
<comment type="similarity">
    <text evidence="2">Belongs to the archaeal-type GPI family.</text>
</comment>
<comment type="pathway">
    <text evidence="1">Carbohydrate degradation; glycolysis; D-glyceraldehyde 3-phosphate and glycerone phosphate from D-glucose: step 2/4.</text>
</comment>
<dbReference type="EC" id="5.3.1.9" evidence="3"/>
<dbReference type="SUPFAM" id="SSF51182">
    <property type="entry name" value="RmlC-like cupins"/>
    <property type="match status" value="1"/>
</dbReference>
<protein>
    <recommendedName>
        <fullName evidence="3">glucose-6-phosphate isomerase</fullName>
        <ecNumber evidence="3">5.3.1.9</ecNumber>
    </recommendedName>
</protein>
<dbReference type="GO" id="GO:0006094">
    <property type="term" value="P:gluconeogenesis"/>
    <property type="evidence" value="ECO:0007669"/>
    <property type="project" value="UniProtKB-KW"/>
</dbReference>
<dbReference type="UniPathway" id="UPA00109">
    <property type="reaction ID" value="UER00181"/>
</dbReference>
<dbReference type="InterPro" id="IPR010551">
    <property type="entry name" value="G6P_isomerase_prok"/>
</dbReference>
<dbReference type="GO" id="GO:0004347">
    <property type="term" value="F:glucose-6-phosphate isomerase activity"/>
    <property type="evidence" value="ECO:0007669"/>
    <property type="project" value="UniProtKB-EC"/>
</dbReference>
<keyword evidence="4" id="KW-0312">Gluconeogenesis</keyword>
<dbReference type="GO" id="GO:0006096">
    <property type="term" value="P:glycolytic process"/>
    <property type="evidence" value="ECO:0007669"/>
    <property type="project" value="UniProtKB-UniPathway"/>
</dbReference>
<evidence type="ECO:0000256" key="1">
    <source>
        <dbReference type="ARBA" id="ARBA00004926"/>
    </source>
</evidence>
<sequence length="259" mass="29659">MFGKYFTNKPDISQRTVLDMKPVLYQPNEVKTDDIFYTVYRNLEVIGGKLRYDITEIPPQKMVPPAGREFPKTFGHYHKARNPELYEVLDGRAYFLLQKYAGDPAEIEEAYIVEAGAGEKAIIPPGFGHLSINIGSEKLVLGNWIGLVEYDYETIKKFHGGCYYVLLARRLGLRSFGEGGNFNEGEDKRDSIEFEKNSNYKSVPELKKLKLRDLPELGIKNGAAHPILDLKNSPEKLDWLVNSEKYMDLLTIKKLYKEI</sequence>
<keyword evidence="5" id="KW-0324">Glycolysis</keyword>
<name>A0A0G1ILM1_9BACT</name>
<reference evidence="8 9" key="1">
    <citation type="journal article" date="2015" name="Nature">
        <title>rRNA introns, odd ribosomes, and small enigmatic genomes across a large radiation of phyla.</title>
        <authorList>
            <person name="Brown C.T."/>
            <person name="Hug L.A."/>
            <person name="Thomas B.C."/>
            <person name="Sharon I."/>
            <person name="Castelle C.J."/>
            <person name="Singh A."/>
            <person name="Wilkins M.J."/>
            <person name="Williams K.H."/>
            <person name="Banfield J.F."/>
        </authorList>
    </citation>
    <scope>NUCLEOTIDE SEQUENCE [LARGE SCALE GENOMIC DNA]</scope>
</reference>
<dbReference type="Proteomes" id="UP000034087">
    <property type="component" value="Unassembled WGS sequence"/>
</dbReference>
<accession>A0A0G1ILM1</accession>
<comment type="catalytic activity">
    <reaction evidence="6">
        <text>alpha-D-glucose 6-phosphate = beta-D-fructose 6-phosphate</text>
        <dbReference type="Rhea" id="RHEA:11816"/>
        <dbReference type="ChEBI" id="CHEBI:57634"/>
        <dbReference type="ChEBI" id="CHEBI:58225"/>
        <dbReference type="EC" id="5.3.1.9"/>
    </reaction>
</comment>
<dbReference type="InterPro" id="IPR011051">
    <property type="entry name" value="RmlC_Cupin_sf"/>
</dbReference>
<evidence type="ECO:0000313" key="9">
    <source>
        <dbReference type="Proteomes" id="UP000034087"/>
    </source>
</evidence>
<dbReference type="EMBL" id="LCIR01000002">
    <property type="protein sequence ID" value="KKT60301.1"/>
    <property type="molecule type" value="Genomic_DNA"/>
</dbReference>
<comment type="caution">
    <text evidence="8">The sequence shown here is derived from an EMBL/GenBank/DDBJ whole genome shotgun (WGS) entry which is preliminary data.</text>
</comment>
<evidence type="ECO:0000256" key="6">
    <source>
        <dbReference type="ARBA" id="ARBA00029321"/>
    </source>
</evidence>
<evidence type="ECO:0000256" key="5">
    <source>
        <dbReference type="ARBA" id="ARBA00023152"/>
    </source>
</evidence>
<dbReference type="InterPro" id="IPR014710">
    <property type="entry name" value="RmlC-like_jellyroll"/>
</dbReference>
<dbReference type="Pfam" id="PF06560">
    <property type="entry name" value="GPI"/>
    <property type="match status" value="1"/>
</dbReference>
<dbReference type="Gene3D" id="2.60.120.10">
    <property type="entry name" value="Jelly Rolls"/>
    <property type="match status" value="1"/>
</dbReference>
<proteinExistence type="inferred from homology"/>
<dbReference type="GO" id="GO:0005737">
    <property type="term" value="C:cytoplasm"/>
    <property type="evidence" value="ECO:0007669"/>
    <property type="project" value="InterPro"/>
</dbReference>
<evidence type="ECO:0000256" key="2">
    <source>
        <dbReference type="ARBA" id="ARBA00006542"/>
    </source>
</evidence>
<organism evidence="8 9">
    <name type="scientific">Candidatus Giovannonibacteria bacterium GW2011_GWA1_44_25</name>
    <dbReference type="NCBI Taxonomy" id="1618645"/>
    <lineage>
        <taxon>Bacteria</taxon>
        <taxon>Candidatus Giovannoniibacteriota</taxon>
    </lineage>
</organism>
<dbReference type="AlphaFoldDB" id="A0A0G1ILM1"/>
<evidence type="ECO:0000313" key="8">
    <source>
        <dbReference type="EMBL" id="KKT60301.1"/>
    </source>
</evidence>
<dbReference type="CDD" id="cd02218">
    <property type="entry name" value="cupin_PGI"/>
    <property type="match status" value="1"/>
</dbReference>
<feature type="domain" description="Glucose-6-phosphate isomerase prokaryote" evidence="7">
    <location>
        <begin position="15"/>
        <end position="166"/>
    </location>
</feature>
<keyword evidence="8" id="KW-0413">Isomerase</keyword>
<evidence type="ECO:0000256" key="4">
    <source>
        <dbReference type="ARBA" id="ARBA00022432"/>
    </source>
</evidence>